<keyword evidence="2" id="KW-0328">Glycosyltransferase</keyword>
<keyword evidence="3" id="KW-0808">Transferase</keyword>
<dbReference type="GO" id="GO:0006487">
    <property type="term" value="P:protein N-linked glycosylation"/>
    <property type="evidence" value="ECO:0007669"/>
    <property type="project" value="TreeGrafter"/>
</dbReference>
<dbReference type="Gene3D" id="3.90.550.10">
    <property type="entry name" value="Spore Coat Polysaccharide Biosynthesis Protein SpsA, Chain A"/>
    <property type="match status" value="1"/>
</dbReference>
<dbReference type="Pfam" id="PF05637">
    <property type="entry name" value="Glyco_transf_34"/>
    <property type="match status" value="1"/>
</dbReference>
<dbReference type="PANTHER" id="PTHR31306">
    <property type="entry name" value="ALPHA-1,6-MANNOSYLTRANSFERASE MNN11-RELATED"/>
    <property type="match status" value="1"/>
</dbReference>
<dbReference type="AlphaFoldDB" id="A0A8H3FBV3"/>
<comment type="similarity">
    <text evidence="1">Belongs to the glycosyltransferase 34 family.</text>
</comment>
<name>A0A8H3FBV3_9LECA</name>
<gene>
    <name evidence="5" type="ORF">HETSPECPRED_003972</name>
</gene>
<evidence type="ECO:0008006" key="7">
    <source>
        <dbReference type="Google" id="ProtNLM"/>
    </source>
</evidence>
<evidence type="ECO:0000313" key="5">
    <source>
        <dbReference type="EMBL" id="CAF9919198.1"/>
    </source>
</evidence>
<dbReference type="InterPro" id="IPR008630">
    <property type="entry name" value="Glyco_trans_34"/>
</dbReference>
<evidence type="ECO:0000313" key="6">
    <source>
        <dbReference type="Proteomes" id="UP000664521"/>
    </source>
</evidence>
<evidence type="ECO:0000256" key="2">
    <source>
        <dbReference type="ARBA" id="ARBA00022676"/>
    </source>
</evidence>
<evidence type="ECO:0000256" key="4">
    <source>
        <dbReference type="SAM" id="SignalP"/>
    </source>
</evidence>
<protein>
    <recommendedName>
        <fullName evidence="7">Glycosyltransferase family 34 protein</fullName>
    </recommendedName>
</protein>
<comment type="caution">
    <text evidence="5">The sequence shown here is derived from an EMBL/GenBank/DDBJ whole genome shotgun (WGS) entry which is preliminary data.</text>
</comment>
<dbReference type="InterPro" id="IPR029044">
    <property type="entry name" value="Nucleotide-diphossugar_trans"/>
</dbReference>
<organism evidence="5 6">
    <name type="scientific">Heterodermia speciosa</name>
    <dbReference type="NCBI Taxonomy" id="116794"/>
    <lineage>
        <taxon>Eukaryota</taxon>
        <taxon>Fungi</taxon>
        <taxon>Dikarya</taxon>
        <taxon>Ascomycota</taxon>
        <taxon>Pezizomycotina</taxon>
        <taxon>Lecanoromycetes</taxon>
        <taxon>OSLEUM clade</taxon>
        <taxon>Lecanoromycetidae</taxon>
        <taxon>Caliciales</taxon>
        <taxon>Physciaceae</taxon>
        <taxon>Heterodermia</taxon>
    </lineage>
</organism>
<dbReference type="OrthoDB" id="407658at2759"/>
<reference evidence="5" key="1">
    <citation type="submission" date="2021-03" db="EMBL/GenBank/DDBJ databases">
        <authorList>
            <person name="Tagirdzhanova G."/>
        </authorList>
    </citation>
    <scope>NUCLEOTIDE SEQUENCE</scope>
</reference>
<sequence>MLSRPRPLSTLLGLIFCFFLYVRHNGVPAPEINCPSPPSVETDASVGSHDTCACPSLFESPSLEFTDELKSKRLVKRDGSEIDQKGDDVKTDVVPRLMQASMISGHEPGSPHERCLETHMRHGERWGHPTHILRQNLVPGYHNGAFNKAAHLLNIIMGEMTKDADKRSEWIFWLDADTILLNPEIPKTLFLPPDDFAEVYFLGPKDWEGFNAGGFFIRVNDWSIKILTEVMAVPLLKPEIDLKYNAVANAMKWVFTKPEYRDHVLYQPRRWYNDFRSNEHPEAESGSLLVHFDGTLDENSRAIEPWLDAIEQRPSDWQVPVQDTSFPGEVEKYWRNLRVAKMELEHFIPHDIDEPAGKWDSDDKDMVALAAARVNLWWAVREDAQDSKLIESLLQENEELRKKTEHSEI</sequence>
<feature type="signal peptide" evidence="4">
    <location>
        <begin position="1"/>
        <end position="24"/>
    </location>
</feature>
<dbReference type="GO" id="GO:0000139">
    <property type="term" value="C:Golgi membrane"/>
    <property type="evidence" value="ECO:0007669"/>
    <property type="project" value="TreeGrafter"/>
</dbReference>
<dbReference type="EMBL" id="CAJPDS010000023">
    <property type="protein sequence ID" value="CAF9919198.1"/>
    <property type="molecule type" value="Genomic_DNA"/>
</dbReference>
<feature type="chain" id="PRO_5034881682" description="Glycosyltransferase family 34 protein" evidence="4">
    <location>
        <begin position="25"/>
        <end position="409"/>
    </location>
</feature>
<evidence type="ECO:0000256" key="3">
    <source>
        <dbReference type="ARBA" id="ARBA00022679"/>
    </source>
</evidence>
<dbReference type="PANTHER" id="PTHR31306:SF8">
    <property type="entry name" value="GLYCOSYLTRANSFERASE FAMILY 34 PROTEIN"/>
    <property type="match status" value="1"/>
</dbReference>
<proteinExistence type="inferred from homology"/>
<dbReference type="Proteomes" id="UP000664521">
    <property type="component" value="Unassembled WGS sequence"/>
</dbReference>
<accession>A0A8H3FBV3</accession>
<dbReference type="GO" id="GO:0016757">
    <property type="term" value="F:glycosyltransferase activity"/>
    <property type="evidence" value="ECO:0007669"/>
    <property type="project" value="UniProtKB-KW"/>
</dbReference>
<evidence type="ECO:0000256" key="1">
    <source>
        <dbReference type="ARBA" id="ARBA00005664"/>
    </source>
</evidence>
<keyword evidence="6" id="KW-1185">Reference proteome</keyword>
<keyword evidence="4" id="KW-0732">Signal</keyword>